<dbReference type="AlphaFoldDB" id="A0A3P1T2G8"/>
<proteinExistence type="predicted"/>
<protein>
    <submittedName>
        <fullName evidence="3">Uncharacterized protein</fullName>
    </submittedName>
</protein>
<keyword evidence="2" id="KW-1133">Transmembrane helix</keyword>
<dbReference type="Proteomes" id="UP000280819">
    <property type="component" value="Unassembled WGS sequence"/>
</dbReference>
<organism evidence="3 4">
    <name type="scientific">Arachnia propionica</name>
    <dbReference type="NCBI Taxonomy" id="1750"/>
    <lineage>
        <taxon>Bacteria</taxon>
        <taxon>Bacillati</taxon>
        <taxon>Actinomycetota</taxon>
        <taxon>Actinomycetes</taxon>
        <taxon>Propionibacteriales</taxon>
        <taxon>Propionibacteriaceae</taxon>
        <taxon>Arachnia</taxon>
    </lineage>
</organism>
<gene>
    <name evidence="3" type="ORF">EII34_15670</name>
</gene>
<comment type="caution">
    <text evidence="3">The sequence shown here is derived from an EMBL/GenBank/DDBJ whole genome shotgun (WGS) entry which is preliminary data.</text>
</comment>
<feature type="compositionally biased region" description="Polar residues" evidence="1">
    <location>
        <begin position="84"/>
        <end position="93"/>
    </location>
</feature>
<accession>A0A3P1T2G8</accession>
<evidence type="ECO:0000256" key="2">
    <source>
        <dbReference type="SAM" id="Phobius"/>
    </source>
</evidence>
<feature type="compositionally biased region" description="Pro residues" evidence="1">
    <location>
        <begin position="72"/>
        <end position="81"/>
    </location>
</feature>
<evidence type="ECO:0000313" key="3">
    <source>
        <dbReference type="EMBL" id="RRD02633.1"/>
    </source>
</evidence>
<keyword evidence="2" id="KW-0472">Membrane</keyword>
<feature type="transmembrane region" description="Helical" evidence="2">
    <location>
        <begin position="23"/>
        <end position="44"/>
    </location>
</feature>
<keyword evidence="2" id="KW-0812">Transmembrane</keyword>
<evidence type="ECO:0000256" key="1">
    <source>
        <dbReference type="SAM" id="MobiDB-lite"/>
    </source>
</evidence>
<reference evidence="3 4" key="1">
    <citation type="submission" date="2018-11" db="EMBL/GenBank/DDBJ databases">
        <title>Genomes From Bacteria Associated with the Canine Oral Cavity: a Test Case for Automated Genome-Based Taxonomic Assignment.</title>
        <authorList>
            <person name="Coil D.A."/>
            <person name="Jospin G."/>
            <person name="Darling A.E."/>
            <person name="Wallis C."/>
            <person name="Davis I.J."/>
            <person name="Harris S."/>
            <person name="Eisen J.A."/>
            <person name="Holcombe L.J."/>
            <person name="O'Flynn C."/>
        </authorList>
    </citation>
    <scope>NUCLEOTIDE SEQUENCE [LARGE SCALE GENOMIC DNA]</scope>
    <source>
        <strain evidence="3 4">OH887_COT-365</strain>
    </source>
</reference>
<feature type="region of interest" description="Disordered" evidence="1">
    <location>
        <begin position="53"/>
        <end position="121"/>
    </location>
</feature>
<dbReference type="OrthoDB" id="9956633at2"/>
<dbReference type="EMBL" id="RQZG01000040">
    <property type="protein sequence ID" value="RRD02633.1"/>
    <property type="molecule type" value="Genomic_DNA"/>
</dbReference>
<dbReference type="RefSeq" id="WP_124846102.1">
    <property type="nucleotide sequence ID" value="NZ_RQZG01000040.1"/>
</dbReference>
<evidence type="ECO:0000313" key="4">
    <source>
        <dbReference type="Proteomes" id="UP000280819"/>
    </source>
</evidence>
<name>A0A3P1T2G8_9ACTN</name>
<sequence>MTMNSQQTPYGHQPPPAAGNRGVVIALAVVLVIAVVGVGAFLLLGRPKGVSEEQQRQAMEEMQPPRGQQPDQNPPQVPPTNQPEARQSEQGQLPVTPGRGQPSQGADQRQQDGEPPPSLPQQFAEFTLEKEQGATTKYVSENGKDVHVTYADYVTVDELTRKMGNPETIGDWVCEEKGTGRAGQVSCVGAAHGGTVAIVGSTEDYYTEDIASIGDDLMAAWR</sequence>